<dbReference type="PANTHER" id="PTHR46825">
    <property type="entry name" value="D-ALANYL-D-ALANINE-CARBOXYPEPTIDASE/ENDOPEPTIDASE AMPH"/>
    <property type="match status" value="1"/>
</dbReference>
<dbReference type="AlphaFoldDB" id="H2BXJ1"/>
<evidence type="ECO:0000313" key="2">
    <source>
        <dbReference type="EMBL" id="EHQ02073.1"/>
    </source>
</evidence>
<dbReference type="STRING" id="865937.Gilli_1416"/>
<dbReference type="eggNOG" id="COG1680">
    <property type="taxonomic scope" value="Bacteria"/>
</dbReference>
<dbReference type="InterPro" id="IPR012338">
    <property type="entry name" value="Beta-lactam/transpept-like"/>
</dbReference>
<dbReference type="SUPFAM" id="SSF56601">
    <property type="entry name" value="beta-lactamase/transpeptidase-like"/>
    <property type="match status" value="1"/>
</dbReference>
<dbReference type="InterPro" id="IPR050491">
    <property type="entry name" value="AmpC-like"/>
</dbReference>
<proteinExistence type="predicted"/>
<keyword evidence="3" id="KW-1185">Reference proteome</keyword>
<dbReference type="Pfam" id="PF00144">
    <property type="entry name" value="Beta-lactamase"/>
    <property type="match status" value="1"/>
</dbReference>
<evidence type="ECO:0000259" key="1">
    <source>
        <dbReference type="Pfam" id="PF00144"/>
    </source>
</evidence>
<name>H2BXJ1_GILLR</name>
<dbReference type="Gene3D" id="3.40.710.10">
    <property type="entry name" value="DD-peptidase/beta-lactamase superfamily"/>
    <property type="match status" value="1"/>
</dbReference>
<dbReference type="PROSITE" id="PS51257">
    <property type="entry name" value="PROKAR_LIPOPROTEIN"/>
    <property type="match status" value="1"/>
</dbReference>
<dbReference type="PANTHER" id="PTHR46825:SF9">
    <property type="entry name" value="BETA-LACTAMASE-RELATED DOMAIN-CONTAINING PROTEIN"/>
    <property type="match status" value="1"/>
</dbReference>
<protein>
    <submittedName>
        <fullName evidence="2">Beta-lactamase</fullName>
    </submittedName>
</protein>
<organism evidence="2 3">
    <name type="scientific">Gillisia limnaea (strain DSM 15749 / LMG 21470 / R-8282)</name>
    <dbReference type="NCBI Taxonomy" id="865937"/>
    <lineage>
        <taxon>Bacteria</taxon>
        <taxon>Pseudomonadati</taxon>
        <taxon>Bacteroidota</taxon>
        <taxon>Flavobacteriia</taxon>
        <taxon>Flavobacteriales</taxon>
        <taxon>Flavobacteriaceae</taxon>
        <taxon>Gillisia</taxon>
    </lineage>
</organism>
<evidence type="ECO:0000313" key="3">
    <source>
        <dbReference type="Proteomes" id="UP000003844"/>
    </source>
</evidence>
<dbReference type="RefSeq" id="WP_006988388.1">
    <property type="nucleotide sequence ID" value="NZ_JH594606.1"/>
</dbReference>
<dbReference type="OrthoDB" id="9793489at2"/>
<dbReference type="Proteomes" id="UP000003844">
    <property type="component" value="Unassembled WGS sequence"/>
</dbReference>
<dbReference type="EMBL" id="JH594606">
    <property type="protein sequence ID" value="EHQ02073.1"/>
    <property type="molecule type" value="Genomic_DNA"/>
</dbReference>
<sequence length="485" mass="55704">MRIAHLTLILFFIISGCKSSEKTIEQQTDKQSIVDYLFQNYFGENPSASFIVIKDGKLKDCQSFGYADLENKVLATCETNYRIGSVTKQFTAMGILVLIDQGKLNYSTKLTEVIPEFPAYGKEISIKDLLLHRSGLQSYFQLYPKDSEKQIVDKDVLNLLKEQDSLLFPANSQFQYSNSGYAILALIMERVSGKTFKNFMDKEIFKKTGMTSSTVYLKDLIIKNRALGYVFNDTKYINKDHNAWSAVQGDGGIYSSVSDYLNWDKSLYNERLVKENLITDAFSNWDQNGKTQGNGYGFGWNIDFRDGVEYLLHGGSTTGFRSFVLRIPSEKIAVAIYTNTEDHNSRELERKALVLASLYSENSIPMPIDFLLEKEISDNGSENIKEYYNKLILNQENNHINKKDLLTLGFKYLSKKEDKNTFNVFTLLKIQFPKYYGGYFGLAQYYKIKGNNLKAVEHYKQMVDLVKNDQRLLDYSKKMVEQLSQ</sequence>
<reference evidence="3" key="1">
    <citation type="journal article" date="2012" name="Stand. Genomic Sci.">
        <title>Genome sequence of the Antarctic rhodopsins-containing flavobacterium Gillisia limnaea type strain (R-8282(T)).</title>
        <authorList>
            <person name="Riedel T."/>
            <person name="Held B."/>
            <person name="Nolan M."/>
            <person name="Lucas S."/>
            <person name="Lapidus A."/>
            <person name="Tice H."/>
            <person name="Del Rio T.G."/>
            <person name="Cheng J.F."/>
            <person name="Han C."/>
            <person name="Tapia R."/>
            <person name="Goodwin L.A."/>
            <person name="Pitluck S."/>
            <person name="Liolios K."/>
            <person name="Mavromatis K."/>
            <person name="Pagani I."/>
            <person name="Ivanova N."/>
            <person name="Mikhailova N."/>
            <person name="Pati A."/>
            <person name="Chen A."/>
            <person name="Palaniappan K."/>
            <person name="Land M."/>
            <person name="Rohde M."/>
            <person name="Tindall B.J."/>
            <person name="Detter J.C."/>
            <person name="Goker M."/>
            <person name="Bristow J."/>
            <person name="Eisen J.A."/>
            <person name="Markowitz V."/>
            <person name="Hugenholtz P."/>
            <person name="Kyrpides N.C."/>
            <person name="Klenk H.P."/>
            <person name="Woyke T."/>
        </authorList>
    </citation>
    <scope>NUCLEOTIDE SEQUENCE [LARGE SCALE GENOMIC DNA]</scope>
    <source>
        <strain evidence="3">DSM 15749 / LMG 21470 / R-8282</strain>
    </source>
</reference>
<dbReference type="InterPro" id="IPR001466">
    <property type="entry name" value="Beta-lactam-related"/>
</dbReference>
<gene>
    <name evidence="2" type="ORF">Gilli_1416</name>
</gene>
<dbReference type="HOGENOM" id="CLU_020027_0_2_10"/>
<feature type="domain" description="Beta-lactamase-related" evidence="1">
    <location>
        <begin position="45"/>
        <end position="354"/>
    </location>
</feature>
<accession>H2BXJ1</accession>